<protein>
    <submittedName>
        <fullName evidence="1">Uncharacterized protein</fullName>
    </submittedName>
</protein>
<organism evidence="1 2">
    <name type="scientific">Marchantia polymorpha subsp. ruderalis</name>
    <dbReference type="NCBI Taxonomy" id="1480154"/>
    <lineage>
        <taxon>Eukaryota</taxon>
        <taxon>Viridiplantae</taxon>
        <taxon>Streptophyta</taxon>
        <taxon>Embryophyta</taxon>
        <taxon>Marchantiophyta</taxon>
        <taxon>Marchantiopsida</taxon>
        <taxon>Marchantiidae</taxon>
        <taxon>Marchantiales</taxon>
        <taxon>Marchantiaceae</taxon>
        <taxon>Marchantia</taxon>
    </lineage>
</organism>
<gene>
    <name evidence="1" type="ORF">AXG93_1276s1000</name>
</gene>
<sequence length="108" mass="12389">MATISSRFECRNFVTAKTSSKEPALTDARASSVLFRAPEEVKVTNWSLEDMAYFLQVREYCDKLKCSPIQALEDPDALYSSFAEIVNWVMSRNFVLCEFESPQKLFLT</sequence>
<proteinExistence type="predicted"/>
<comment type="caution">
    <text evidence="1">The sequence shown here is derived from an EMBL/GenBank/DDBJ whole genome shotgun (WGS) entry which is preliminary data.</text>
</comment>
<dbReference type="AlphaFoldDB" id="A0A176WI60"/>
<dbReference type="EMBL" id="LVLJ01000958">
    <property type="protein sequence ID" value="OAE31846.1"/>
    <property type="molecule type" value="Genomic_DNA"/>
</dbReference>
<evidence type="ECO:0000313" key="2">
    <source>
        <dbReference type="Proteomes" id="UP000077202"/>
    </source>
</evidence>
<reference evidence="1" key="1">
    <citation type="submission" date="2016-03" db="EMBL/GenBank/DDBJ databases">
        <title>Mechanisms controlling the formation of the plant cell surface in tip-growing cells are functionally conserved among land plants.</title>
        <authorList>
            <person name="Honkanen S."/>
            <person name="Jones V.A."/>
            <person name="Morieri G."/>
            <person name="Champion C."/>
            <person name="Hetherington A.J."/>
            <person name="Kelly S."/>
            <person name="Saint-Marcoux D."/>
            <person name="Proust H."/>
            <person name="Prescott H."/>
            <person name="Dolan L."/>
        </authorList>
    </citation>
    <scope>NUCLEOTIDE SEQUENCE [LARGE SCALE GENOMIC DNA]</scope>
    <source>
        <tissue evidence="1">Whole gametophyte</tissue>
    </source>
</reference>
<name>A0A176WI60_MARPO</name>
<keyword evidence="2" id="KW-1185">Reference proteome</keyword>
<dbReference type="Proteomes" id="UP000077202">
    <property type="component" value="Unassembled WGS sequence"/>
</dbReference>
<accession>A0A176WI60</accession>
<evidence type="ECO:0000313" key="1">
    <source>
        <dbReference type="EMBL" id="OAE31846.1"/>
    </source>
</evidence>